<dbReference type="AlphaFoldDB" id="A0A084VRC5"/>
<keyword evidence="8" id="KW-0325">Glycoprotein</keyword>
<evidence type="ECO:0000256" key="5">
    <source>
        <dbReference type="ARBA" id="ARBA00022692"/>
    </source>
</evidence>
<dbReference type="EMBL" id="KE525023">
    <property type="protein sequence ID" value="KFB40519.1"/>
    <property type="molecule type" value="Genomic_DNA"/>
</dbReference>
<feature type="transmembrane region" description="Helical" evidence="10">
    <location>
        <begin position="56"/>
        <end position="78"/>
    </location>
</feature>
<reference evidence="12 14" key="1">
    <citation type="journal article" date="2014" name="BMC Genomics">
        <title>Genome sequence of Anopheles sinensis provides insight into genetics basis of mosquito competence for malaria parasites.</title>
        <authorList>
            <person name="Zhou D."/>
            <person name="Zhang D."/>
            <person name="Ding G."/>
            <person name="Shi L."/>
            <person name="Hou Q."/>
            <person name="Ye Y."/>
            <person name="Xu Y."/>
            <person name="Zhou H."/>
            <person name="Xiong C."/>
            <person name="Li S."/>
            <person name="Yu J."/>
            <person name="Hong S."/>
            <person name="Yu X."/>
            <person name="Zou P."/>
            <person name="Chen C."/>
            <person name="Chang X."/>
            <person name="Wang W."/>
            <person name="Lv Y."/>
            <person name="Sun Y."/>
            <person name="Ma L."/>
            <person name="Shen B."/>
            <person name="Zhu C."/>
        </authorList>
    </citation>
    <scope>NUCLEOTIDE SEQUENCE [LARGE SCALE GENOMIC DNA]</scope>
</reference>
<dbReference type="PRINTS" id="PR00171">
    <property type="entry name" value="SUGRTRNSPORT"/>
</dbReference>
<gene>
    <name evidence="12" type="ORF">ZHAS_00008012</name>
</gene>
<dbReference type="OrthoDB" id="6612291at2759"/>
<evidence type="ECO:0000313" key="14">
    <source>
        <dbReference type="Proteomes" id="UP000030765"/>
    </source>
</evidence>
<feature type="transmembrane region" description="Helical" evidence="10">
    <location>
        <begin position="289"/>
        <end position="311"/>
    </location>
</feature>
<dbReference type="InterPro" id="IPR003663">
    <property type="entry name" value="Sugar/inositol_transpt"/>
</dbReference>
<dbReference type="Proteomes" id="UP000030765">
    <property type="component" value="Unassembled WGS sequence"/>
</dbReference>
<feature type="transmembrane region" description="Helical" evidence="10">
    <location>
        <begin position="389"/>
        <end position="410"/>
    </location>
</feature>
<feature type="domain" description="Major facilitator superfamily (MFS) profile" evidence="11">
    <location>
        <begin position="16"/>
        <end position="444"/>
    </location>
</feature>
<feature type="transmembrane region" description="Helical" evidence="10">
    <location>
        <begin position="144"/>
        <end position="162"/>
    </location>
</feature>
<dbReference type="EnsemblMetazoa" id="ASIC008012-RA">
    <property type="protein sequence ID" value="ASIC008012-PA"/>
    <property type="gene ID" value="ASIC008012"/>
</dbReference>
<evidence type="ECO:0000256" key="2">
    <source>
        <dbReference type="ARBA" id="ARBA00022448"/>
    </source>
</evidence>
<comment type="subcellular location">
    <subcellularLocation>
        <location evidence="1">Cell membrane</location>
        <topology evidence="1">Multi-pass membrane protein</topology>
    </subcellularLocation>
</comment>
<feature type="transmembrane region" description="Helical" evidence="10">
    <location>
        <begin position="251"/>
        <end position="277"/>
    </location>
</feature>
<evidence type="ECO:0000256" key="6">
    <source>
        <dbReference type="ARBA" id="ARBA00022989"/>
    </source>
</evidence>
<feature type="transmembrane region" description="Helical" evidence="10">
    <location>
        <begin position="353"/>
        <end position="377"/>
    </location>
</feature>
<dbReference type="EMBL" id="ATLV01015604">
    <property type="status" value="NOT_ANNOTATED_CDS"/>
    <property type="molecule type" value="Genomic_DNA"/>
</dbReference>
<dbReference type="InterPro" id="IPR005829">
    <property type="entry name" value="Sugar_transporter_CS"/>
</dbReference>
<dbReference type="VEuPathDB" id="VectorBase:ASIC008012"/>
<dbReference type="InterPro" id="IPR044775">
    <property type="entry name" value="MFS_ERD6/Tret1-like"/>
</dbReference>
<feature type="transmembrane region" description="Helical" evidence="10">
    <location>
        <begin position="12"/>
        <end position="36"/>
    </location>
</feature>
<dbReference type="VEuPathDB" id="VectorBase:ASIS020723"/>
<dbReference type="SUPFAM" id="SSF103473">
    <property type="entry name" value="MFS general substrate transporter"/>
    <property type="match status" value="1"/>
</dbReference>
<dbReference type="InterPro" id="IPR036259">
    <property type="entry name" value="MFS_trans_sf"/>
</dbReference>
<dbReference type="OMA" id="QVENLEW"/>
<feature type="transmembrane region" description="Helical" evidence="10">
    <location>
        <begin position="87"/>
        <end position="106"/>
    </location>
</feature>
<keyword evidence="7 10" id="KW-0472">Membrane</keyword>
<dbReference type="InterPro" id="IPR020846">
    <property type="entry name" value="MFS_dom"/>
</dbReference>
<keyword evidence="3" id="KW-1003">Cell membrane</keyword>
<dbReference type="PANTHER" id="PTHR48021:SF1">
    <property type="entry name" value="GH07001P-RELATED"/>
    <property type="match status" value="1"/>
</dbReference>
<organism evidence="12">
    <name type="scientific">Anopheles sinensis</name>
    <name type="common">Mosquito</name>
    <dbReference type="NCBI Taxonomy" id="74873"/>
    <lineage>
        <taxon>Eukaryota</taxon>
        <taxon>Metazoa</taxon>
        <taxon>Ecdysozoa</taxon>
        <taxon>Arthropoda</taxon>
        <taxon>Hexapoda</taxon>
        <taxon>Insecta</taxon>
        <taxon>Pterygota</taxon>
        <taxon>Neoptera</taxon>
        <taxon>Endopterygota</taxon>
        <taxon>Diptera</taxon>
        <taxon>Nematocera</taxon>
        <taxon>Culicoidea</taxon>
        <taxon>Culicidae</taxon>
        <taxon>Anophelinae</taxon>
        <taxon>Anopheles</taxon>
    </lineage>
</organism>
<comment type="similarity">
    <text evidence="9">Belongs to the major facilitator superfamily. Sugar transporter (TC 2.A.1.1) family.</text>
</comment>
<dbReference type="PROSITE" id="PS00217">
    <property type="entry name" value="SUGAR_TRANSPORT_2"/>
    <property type="match status" value="1"/>
</dbReference>
<keyword evidence="14" id="KW-1185">Reference proteome</keyword>
<protein>
    <submittedName>
        <fullName evidence="12">AGAP003020-PA-like protein</fullName>
    </submittedName>
</protein>
<proteinExistence type="inferred from homology"/>
<accession>A0A084VRC5</accession>
<evidence type="ECO:0000256" key="9">
    <source>
        <dbReference type="RuleBase" id="RU003346"/>
    </source>
</evidence>
<sequence>MVKVPQVFASQNQYIAALAASYGALVIGMLFGWSAPASPRLVEGGEGNVHLNEDEFSWAVAFMPLGGTLIAIPCGFLLKSVGRKNTILFFVIPLMLGWILLTWAQVLAMMYIGRFLQGLAAGAYGMAIPIYIGEIADQRIRGTVGSFFQLMLNIGMLISFSVSAAVNVFQLNIISGCLVLLFGPIFMLMPETPSFLVQRGQKLEAIEAVKWLQGPDCNVVAEVELLQTKQDERSKQPTKTLKHSLLSSGTISALIAMVGLVTFLQMSGINAVLFYATDIFMNASDSLNHTVATIIVGAMQVLGTILAAFVVDRVGRRWLLLISAISMCAAHVTLGVYFHLLHDSPEQVENLEWLPVLALSVFVTMFSIGFGPVPWIMIGEIFAADVKDLASSLAVITSNGLSFMMSKTFIHMQEGLGEAGTFWLFAGFCLLAAIFVIVLVPETKGRTFDQIQKRLRNSKVYCRGEKNSQQ</sequence>
<keyword evidence="2 9" id="KW-0813">Transport</keyword>
<keyword evidence="6 10" id="KW-1133">Transmembrane helix</keyword>
<evidence type="ECO:0000313" key="13">
    <source>
        <dbReference type="EnsemblMetazoa" id="ASIC008012-PA"/>
    </source>
</evidence>
<keyword evidence="4" id="KW-0762">Sugar transport</keyword>
<evidence type="ECO:0000256" key="3">
    <source>
        <dbReference type="ARBA" id="ARBA00022475"/>
    </source>
</evidence>
<evidence type="ECO:0000259" key="11">
    <source>
        <dbReference type="PROSITE" id="PS50850"/>
    </source>
</evidence>
<reference evidence="13" key="2">
    <citation type="submission" date="2020-05" db="UniProtKB">
        <authorList>
            <consortium name="EnsemblMetazoa"/>
        </authorList>
    </citation>
    <scope>IDENTIFICATION</scope>
</reference>
<evidence type="ECO:0000256" key="7">
    <source>
        <dbReference type="ARBA" id="ARBA00023136"/>
    </source>
</evidence>
<feature type="transmembrane region" description="Helical" evidence="10">
    <location>
        <begin position="168"/>
        <end position="189"/>
    </location>
</feature>
<evidence type="ECO:0000256" key="8">
    <source>
        <dbReference type="ARBA" id="ARBA00023180"/>
    </source>
</evidence>
<dbReference type="Pfam" id="PF00083">
    <property type="entry name" value="Sugar_tr"/>
    <property type="match status" value="1"/>
</dbReference>
<dbReference type="InterPro" id="IPR050549">
    <property type="entry name" value="MFS_Trehalose_Transporter"/>
</dbReference>
<dbReference type="STRING" id="74873.A0A084VRC5"/>
<dbReference type="InterPro" id="IPR005828">
    <property type="entry name" value="MFS_sugar_transport-like"/>
</dbReference>
<evidence type="ECO:0000313" key="12">
    <source>
        <dbReference type="EMBL" id="KFB40519.1"/>
    </source>
</evidence>
<dbReference type="Gene3D" id="1.20.1250.20">
    <property type="entry name" value="MFS general substrate transporter like domains"/>
    <property type="match status" value="1"/>
</dbReference>
<evidence type="ECO:0000256" key="4">
    <source>
        <dbReference type="ARBA" id="ARBA00022597"/>
    </source>
</evidence>
<dbReference type="FunFam" id="1.20.1250.20:FF:000218">
    <property type="entry name" value="facilitated trehalose transporter Tret1"/>
    <property type="match status" value="1"/>
</dbReference>
<name>A0A084VRC5_ANOSI</name>
<dbReference type="NCBIfam" id="TIGR00879">
    <property type="entry name" value="SP"/>
    <property type="match status" value="1"/>
</dbReference>
<dbReference type="PROSITE" id="PS50850">
    <property type="entry name" value="MFS"/>
    <property type="match status" value="1"/>
</dbReference>
<feature type="transmembrane region" description="Helical" evidence="10">
    <location>
        <begin position="318"/>
        <end position="341"/>
    </location>
</feature>
<dbReference type="GO" id="GO:0005886">
    <property type="term" value="C:plasma membrane"/>
    <property type="evidence" value="ECO:0007669"/>
    <property type="project" value="UniProtKB-SubCell"/>
</dbReference>
<keyword evidence="5 10" id="KW-0812">Transmembrane</keyword>
<dbReference type="PROSITE" id="PS00216">
    <property type="entry name" value="SUGAR_TRANSPORT_1"/>
    <property type="match status" value="1"/>
</dbReference>
<dbReference type="GO" id="GO:0051119">
    <property type="term" value="F:sugar transmembrane transporter activity"/>
    <property type="evidence" value="ECO:0007669"/>
    <property type="project" value="InterPro"/>
</dbReference>
<evidence type="ECO:0000256" key="10">
    <source>
        <dbReference type="SAM" id="Phobius"/>
    </source>
</evidence>
<feature type="transmembrane region" description="Helical" evidence="10">
    <location>
        <begin position="422"/>
        <end position="440"/>
    </location>
</feature>
<dbReference type="CDD" id="cd17358">
    <property type="entry name" value="MFS_GLUT6_8_Class3_like"/>
    <property type="match status" value="1"/>
</dbReference>
<dbReference type="PANTHER" id="PTHR48021">
    <property type="match status" value="1"/>
</dbReference>
<feature type="transmembrane region" description="Helical" evidence="10">
    <location>
        <begin position="112"/>
        <end position="132"/>
    </location>
</feature>
<evidence type="ECO:0000256" key="1">
    <source>
        <dbReference type="ARBA" id="ARBA00004651"/>
    </source>
</evidence>